<protein>
    <submittedName>
        <fullName evidence="2">Uncharacterized protein</fullName>
    </submittedName>
</protein>
<sequence>MEWDFEDFLKKAEGKDEVKDNETPIIPIGTKNKPSIPKWFWMAASVVVLLSIGFIFNYNNKNIENQAQLVENQIKLQKNNFIEENSEHQVQVAVNHVSDSVSGAKKDSLFQENTVAEKDYLDEILPKRGRLKKERKPRYVYNSSYRKALKDSTGYKDSYVIVNGKRIDNVEEAINVTKYSFQIFANNVNEKLVQPKVVDDDY</sequence>
<name>A0A1G8D303_9FLAO</name>
<keyword evidence="1" id="KW-1133">Transmembrane helix</keyword>
<feature type="transmembrane region" description="Helical" evidence="1">
    <location>
        <begin position="39"/>
        <end position="58"/>
    </location>
</feature>
<organism evidence="2 3">
    <name type="scientific">Chryseobacterium taeanense</name>
    <dbReference type="NCBI Taxonomy" id="311334"/>
    <lineage>
        <taxon>Bacteria</taxon>
        <taxon>Pseudomonadati</taxon>
        <taxon>Bacteroidota</taxon>
        <taxon>Flavobacteriia</taxon>
        <taxon>Flavobacteriales</taxon>
        <taxon>Weeksellaceae</taxon>
        <taxon>Chryseobacterium group</taxon>
        <taxon>Chryseobacterium</taxon>
    </lineage>
</organism>
<keyword evidence="1" id="KW-0472">Membrane</keyword>
<keyword evidence="1" id="KW-0812">Transmembrane</keyword>
<keyword evidence="3" id="KW-1185">Reference proteome</keyword>
<evidence type="ECO:0000256" key="1">
    <source>
        <dbReference type="SAM" id="Phobius"/>
    </source>
</evidence>
<dbReference type="EMBL" id="FNDW01000001">
    <property type="protein sequence ID" value="SDH51903.1"/>
    <property type="molecule type" value="Genomic_DNA"/>
</dbReference>
<dbReference type="AlphaFoldDB" id="A0A1G8D303"/>
<evidence type="ECO:0000313" key="3">
    <source>
        <dbReference type="Proteomes" id="UP000198869"/>
    </source>
</evidence>
<evidence type="ECO:0000313" key="2">
    <source>
        <dbReference type="EMBL" id="SDH51903.1"/>
    </source>
</evidence>
<dbReference type="STRING" id="311334.SAMN05421846_10122"/>
<dbReference type="Proteomes" id="UP000198869">
    <property type="component" value="Unassembled WGS sequence"/>
</dbReference>
<reference evidence="3" key="1">
    <citation type="submission" date="2016-10" db="EMBL/GenBank/DDBJ databases">
        <authorList>
            <person name="Varghese N."/>
            <person name="Submissions S."/>
        </authorList>
    </citation>
    <scope>NUCLEOTIDE SEQUENCE [LARGE SCALE GENOMIC DNA]</scope>
    <source>
        <strain evidence="3">DSM 17071</strain>
    </source>
</reference>
<accession>A0A1G8D303</accession>
<gene>
    <name evidence="2" type="ORF">SAMN05421846_10122</name>
</gene>
<proteinExistence type="predicted"/>